<dbReference type="KEGG" id="psyr:N018_06315"/>
<dbReference type="HOGENOM" id="CLU_3172270_0_0_6"/>
<dbReference type="STRING" id="1357279.N018_06315"/>
<accession>W0N224</accession>
<dbReference type="AlphaFoldDB" id="W0N224"/>
<evidence type="ECO:0000313" key="2">
    <source>
        <dbReference type="Proteomes" id="UP000019089"/>
    </source>
</evidence>
<organism evidence="1 2">
    <name type="scientific">Pseudomonas syringae CC1557</name>
    <dbReference type="NCBI Taxonomy" id="1357279"/>
    <lineage>
        <taxon>Bacteria</taxon>
        <taxon>Pseudomonadati</taxon>
        <taxon>Pseudomonadota</taxon>
        <taxon>Gammaproteobacteria</taxon>
        <taxon>Pseudomonadales</taxon>
        <taxon>Pseudomonadaceae</taxon>
        <taxon>Pseudomonas</taxon>
        <taxon>Pseudomonas syringae</taxon>
    </lineage>
</organism>
<dbReference type="EMBL" id="CP007014">
    <property type="protein sequence ID" value="AHG43510.1"/>
    <property type="molecule type" value="Genomic_DNA"/>
</dbReference>
<sequence length="47" mass="5412">MDRVTVIYKNFLTAFSEISVMELNIHCESRVLAGYFHATFGLRGAFR</sequence>
<name>W0N224_PSESX</name>
<protein>
    <submittedName>
        <fullName evidence="1">Uncharacterized protein</fullName>
    </submittedName>
</protein>
<reference evidence="1 2" key="1">
    <citation type="submission" date="2013-12" db="EMBL/GenBank/DDBJ databases">
        <title>Interactions Between Genome Architecture and Virulence Genes in Pseudomonas syringae, strain CC1557 as a model.</title>
        <authorList>
            <person name="Baltrus D."/>
            <person name="Hockett K."/>
            <person name="Karlsrud E."/>
            <person name="Dougherty K."/>
            <person name="Nishimura M."/>
        </authorList>
    </citation>
    <scope>NUCLEOTIDE SEQUENCE [LARGE SCALE GENOMIC DNA]</scope>
    <source>
        <strain evidence="1 2">CC1557</strain>
    </source>
</reference>
<dbReference type="Proteomes" id="UP000019089">
    <property type="component" value="Chromosome"/>
</dbReference>
<gene>
    <name evidence="1" type="ORF">N018_06315</name>
</gene>
<proteinExistence type="predicted"/>
<evidence type="ECO:0000313" key="1">
    <source>
        <dbReference type="EMBL" id="AHG43510.1"/>
    </source>
</evidence>